<dbReference type="AlphaFoldDB" id="A0A7J0C3S4"/>
<keyword evidence="2" id="KW-1185">Reference proteome</keyword>
<evidence type="ECO:0000313" key="1">
    <source>
        <dbReference type="EMBL" id="GFM97018.1"/>
    </source>
</evidence>
<reference evidence="1 2" key="1">
    <citation type="submission" date="2020-05" db="EMBL/GenBank/DDBJ databases">
        <title>Whole genome shotgun sequence of Streptomyces fulvorobeus NBRC 15897.</title>
        <authorList>
            <person name="Komaki H."/>
            <person name="Tamura T."/>
        </authorList>
    </citation>
    <scope>NUCLEOTIDE SEQUENCE [LARGE SCALE GENOMIC DNA]</scope>
    <source>
        <strain evidence="1 2">NBRC 15897</strain>
    </source>
</reference>
<organism evidence="1 2">
    <name type="scientific">Streptomyces fulvorobeus</name>
    <dbReference type="NCBI Taxonomy" id="284028"/>
    <lineage>
        <taxon>Bacteria</taxon>
        <taxon>Bacillati</taxon>
        <taxon>Actinomycetota</taxon>
        <taxon>Actinomycetes</taxon>
        <taxon>Kitasatosporales</taxon>
        <taxon>Streptomycetaceae</taxon>
        <taxon>Streptomyces</taxon>
    </lineage>
</organism>
<accession>A0A7J0C3S4</accession>
<comment type="caution">
    <text evidence="1">The sequence shown here is derived from an EMBL/GenBank/DDBJ whole genome shotgun (WGS) entry which is preliminary data.</text>
</comment>
<protein>
    <submittedName>
        <fullName evidence="1">Uncharacterized protein</fullName>
    </submittedName>
</protein>
<gene>
    <name evidence="1" type="ORF">Sfulv_18290</name>
</gene>
<proteinExistence type="predicted"/>
<dbReference type="EMBL" id="BLWC01000001">
    <property type="protein sequence ID" value="GFM97018.1"/>
    <property type="molecule type" value="Genomic_DNA"/>
</dbReference>
<name>A0A7J0C3S4_9ACTN</name>
<dbReference type="Proteomes" id="UP000498980">
    <property type="component" value="Unassembled WGS sequence"/>
</dbReference>
<evidence type="ECO:0000313" key="2">
    <source>
        <dbReference type="Proteomes" id="UP000498980"/>
    </source>
</evidence>
<sequence>MVSRAKDSHTTNRVIRVPDDDWDELGKKVGARNRAHTLRAFIAWYLRRPGAELPSRPE</sequence>